<dbReference type="Gene3D" id="2.30.30.40">
    <property type="entry name" value="SH3 Domains"/>
    <property type="match status" value="1"/>
</dbReference>
<keyword evidence="2" id="KW-1133">Transmembrane helix</keyword>
<keyword evidence="2" id="KW-0812">Transmembrane</keyword>
<protein>
    <submittedName>
        <fullName evidence="5">Peptide-binding protein</fullName>
    </submittedName>
</protein>
<dbReference type="InterPro" id="IPR003646">
    <property type="entry name" value="SH3-like_bac-type"/>
</dbReference>
<comment type="caution">
    <text evidence="5">The sequence shown here is derived from an EMBL/GenBank/DDBJ whole genome shotgun (WGS) entry which is preliminary data.</text>
</comment>
<feature type="compositionally biased region" description="Pro residues" evidence="1">
    <location>
        <begin position="187"/>
        <end position="198"/>
    </location>
</feature>
<feature type="compositionally biased region" description="Low complexity" evidence="1">
    <location>
        <begin position="199"/>
        <end position="215"/>
    </location>
</feature>
<feature type="chain" id="PRO_5015522409" evidence="3">
    <location>
        <begin position="26"/>
        <end position="320"/>
    </location>
</feature>
<feature type="compositionally biased region" description="Pro residues" evidence="1">
    <location>
        <begin position="155"/>
        <end position="168"/>
    </location>
</feature>
<dbReference type="Pfam" id="PF08239">
    <property type="entry name" value="SH3_3"/>
    <property type="match status" value="1"/>
</dbReference>
<evidence type="ECO:0000313" key="6">
    <source>
        <dbReference type="Proteomes" id="UP000238655"/>
    </source>
</evidence>
<dbReference type="AlphaFoldDB" id="A0A2S5E1J9"/>
<dbReference type="EMBL" id="PQVP01000001">
    <property type="protein sequence ID" value="POZ85221.1"/>
    <property type="molecule type" value="Genomic_DNA"/>
</dbReference>
<name>A0A2S5E1J9_9BURK</name>
<sequence length="320" mass="33129">MRNTIVRSLCVVLLGLAAVPGMTQAQSTGYTNAPAELFAGPAPDYPVVAQIPPGTALDVFGCLSDYTWCDVALPGARGWIDAQLIDYPYQGGYAPLVEYGAIIGVPITGFAIGAYWDRYYRHRPWFHDRDRWEHRAEPRLGPGGVPPGQGRLQPGGPPQAAPGGPPPVHDARPSAARGGWNGAIRTPPQPAAPAPAPMPGAAGNPRPAAPPQAVMHPPPAAVMRPPPAPGGEGRSMPVPVHPGGGGVVAVDTVARDRKAAGTAAEATAVVVAEVAAAVRKNSVTDDARRFPLAPDEKKAAPESGFWIGRAGGRMVRSPTG</sequence>
<feature type="transmembrane region" description="Helical" evidence="2">
    <location>
        <begin position="96"/>
        <end position="116"/>
    </location>
</feature>
<evidence type="ECO:0000256" key="3">
    <source>
        <dbReference type="SAM" id="SignalP"/>
    </source>
</evidence>
<keyword evidence="3" id="KW-0732">Signal</keyword>
<accession>A0A2S5E1J9</accession>
<keyword evidence="2" id="KW-0472">Membrane</keyword>
<feature type="region of interest" description="Disordered" evidence="1">
    <location>
        <begin position="137"/>
        <end position="216"/>
    </location>
</feature>
<gene>
    <name evidence="5" type="ORF">C3743_01235</name>
</gene>
<reference evidence="5 6" key="1">
    <citation type="submission" date="2018-01" db="EMBL/GenBank/DDBJ databases">
        <title>Successful Treatment of Persistent Burkholderia cepacia Bacteremia with Ceftazidime-Avibactam.</title>
        <authorList>
            <person name="Tamma P."/>
            <person name="Fan Y."/>
            <person name="Bergman Y."/>
            <person name="Sick-Samuels A."/>
            <person name="Hsu A."/>
            <person name="Timp W."/>
            <person name="Simner P."/>
        </authorList>
    </citation>
    <scope>NUCLEOTIDE SEQUENCE [LARGE SCALE GENOMIC DNA]</scope>
    <source>
        <strain evidence="5 6">170816</strain>
    </source>
</reference>
<evidence type="ECO:0000256" key="2">
    <source>
        <dbReference type="SAM" id="Phobius"/>
    </source>
</evidence>
<evidence type="ECO:0000313" key="5">
    <source>
        <dbReference type="EMBL" id="POZ85221.1"/>
    </source>
</evidence>
<organism evidence="5 6">
    <name type="scientific">Burkholderia contaminans</name>
    <dbReference type="NCBI Taxonomy" id="488447"/>
    <lineage>
        <taxon>Bacteria</taxon>
        <taxon>Pseudomonadati</taxon>
        <taxon>Pseudomonadota</taxon>
        <taxon>Betaproteobacteria</taxon>
        <taxon>Burkholderiales</taxon>
        <taxon>Burkholderiaceae</taxon>
        <taxon>Burkholderia</taxon>
        <taxon>Burkholderia cepacia complex</taxon>
    </lineage>
</organism>
<feature type="domain" description="SH3b" evidence="4">
    <location>
        <begin position="37"/>
        <end position="85"/>
    </location>
</feature>
<evidence type="ECO:0000259" key="4">
    <source>
        <dbReference type="Pfam" id="PF08239"/>
    </source>
</evidence>
<feature type="signal peptide" evidence="3">
    <location>
        <begin position="1"/>
        <end position="25"/>
    </location>
</feature>
<dbReference type="Proteomes" id="UP000238655">
    <property type="component" value="Chromosome 2"/>
</dbReference>
<evidence type="ECO:0000256" key="1">
    <source>
        <dbReference type="SAM" id="MobiDB-lite"/>
    </source>
</evidence>
<proteinExistence type="predicted"/>